<dbReference type="CDD" id="cd04658">
    <property type="entry name" value="Piwi_piwi-like_Euk"/>
    <property type="match status" value="1"/>
</dbReference>
<dbReference type="Gene3D" id="3.40.50.2300">
    <property type="match status" value="1"/>
</dbReference>
<accession>A0A5E4MQU0</accession>
<dbReference type="Gene3D" id="2.170.260.10">
    <property type="entry name" value="paz domain"/>
    <property type="match status" value="1"/>
</dbReference>
<dbReference type="SUPFAM" id="SSF53098">
    <property type="entry name" value="Ribonuclease H-like"/>
    <property type="match status" value="1"/>
</dbReference>
<reference evidence="11 12" key="1">
    <citation type="submission" date="2019-08" db="EMBL/GenBank/DDBJ databases">
        <authorList>
            <person name="Alioto T."/>
            <person name="Alioto T."/>
            <person name="Gomez Garrido J."/>
        </authorList>
    </citation>
    <scope>NUCLEOTIDE SEQUENCE [LARGE SCALE GENOMIC DNA]</scope>
</reference>
<dbReference type="PROSITE" id="PS50822">
    <property type="entry name" value="PIWI"/>
    <property type="match status" value="1"/>
</dbReference>
<evidence type="ECO:0000256" key="4">
    <source>
        <dbReference type="ARBA" id="ARBA00022782"/>
    </source>
</evidence>
<dbReference type="Proteomes" id="UP000325440">
    <property type="component" value="Unassembled WGS sequence"/>
</dbReference>
<dbReference type="InterPro" id="IPR003165">
    <property type="entry name" value="Piwi"/>
</dbReference>
<feature type="region of interest" description="Disordered" evidence="8">
    <location>
        <begin position="1"/>
        <end position="103"/>
    </location>
</feature>
<dbReference type="Pfam" id="PF02171">
    <property type="entry name" value="Piwi"/>
    <property type="match status" value="1"/>
</dbReference>
<dbReference type="SMART" id="SM00949">
    <property type="entry name" value="PAZ"/>
    <property type="match status" value="1"/>
</dbReference>
<keyword evidence="3" id="KW-0963">Cytoplasm</keyword>
<keyword evidence="2" id="KW-0217">Developmental protein</keyword>
<dbReference type="GO" id="GO:0005737">
    <property type="term" value="C:cytoplasm"/>
    <property type="evidence" value="ECO:0007669"/>
    <property type="project" value="UniProtKB-SubCell"/>
</dbReference>
<dbReference type="InterPro" id="IPR003100">
    <property type="entry name" value="PAZ_dom"/>
</dbReference>
<evidence type="ECO:0000259" key="10">
    <source>
        <dbReference type="PROSITE" id="PS50822"/>
    </source>
</evidence>
<proteinExistence type="inferred from homology"/>
<feature type="compositionally biased region" description="Low complexity" evidence="8">
    <location>
        <begin position="31"/>
        <end position="73"/>
    </location>
</feature>
<dbReference type="PANTHER" id="PTHR22891">
    <property type="entry name" value="EUKARYOTIC TRANSLATION INITIATION FACTOR 2C"/>
    <property type="match status" value="1"/>
</dbReference>
<dbReference type="GO" id="GO:0003723">
    <property type="term" value="F:RNA binding"/>
    <property type="evidence" value="ECO:0007669"/>
    <property type="project" value="UniProtKB-KW"/>
</dbReference>
<dbReference type="InterPro" id="IPR012337">
    <property type="entry name" value="RNaseH-like_sf"/>
</dbReference>
<evidence type="ECO:0000313" key="12">
    <source>
        <dbReference type="Proteomes" id="UP000325440"/>
    </source>
</evidence>
<dbReference type="GO" id="GO:0030154">
    <property type="term" value="P:cell differentiation"/>
    <property type="evidence" value="ECO:0007669"/>
    <property type="project" value="UniProtKB-KW"/>
</dbReference>
<evidence type="ECO:0000256" key="8">
    <source>
        <dbReference type="SAM" id="MobiDB-lite"/>
    </source>
</evidence>
<dbReference type="FunFam" id="3.30.420.10:FF:000014">
    <property type="entry name" value="Piwi-like RNA-mediated gene silencing 1"/>
    <property type="match status" value="1"/>
</dbReference>
<keyword evidence="12" id="KW-1185">Reference proteome</keyword>
<dbReference type="Pfam" id="PF02170">
    <property type="entry name" value="PAZ"/>
    <property type="match status" value="1"/>
</dbReference>
<dbReference type="Pfam" id="PF23278">
    <property type="entry name" value="Piwi_N"/>
    <property type="match status" value="1"/>
</dbReference>
<evidence type="ECO:0000256" key="1">
    <source>
        <dbReference type="ARBA" id="ARBA00004496"/>
    </source>
</evidence>
<dbReference type="CDD" id="cd02845">
    <property type="entry name" value="PAZ_piwi_like"/>
    <property type="match status" value="1"/>
</dbReference>
<comment type="subcellular location">
    <subcellularLocation>
        <location evidence="1">Cytoplasm</location>
    </subcellularLocation>
</comment>
<comment type="similarity">
    <text evidence="7">Belongs to the argonaute family. Piwi subfamily.</text>
</comment>
<dbReference type="EMBL" id="CABPRJ010000975">
    <property type="protein sequence ID" value="VVC33818.1"/>
    <property type="molecule type" value="Genomic_DNA"/>
</dbReference>
<evidence type="ECO:0000256" key="2">
    <source>
        <dbReference type="ARBA" id="ARBA00022473"/>
    </source>
</evidence>
<dbReference type="GO" id="GO:0140965">
    <property type="term" value="P:secondary piRNA processing"/>
    <property type="evidence" value="ECO:0007669"/>
    <property type="project" value="UniProtKB-ARBA"/>
</dbReference>
<dbReference type="SMART" id="SM00950">
    <property type="entry name" value="Piwi"/>
    <property type="match status" value="1"/>
</dbReference>
<feature type="compositionally biased region" description="Polar residues" evidence="8">
    <location>
        <begin position="74"/>
        <end position="103"/>
    </location>
</feature>
<keyword evidence="6" id="KW-0943">RNA-mediated gene silencing</keyword>
<dbReference type="PROSITE" id="PS50821">
    <property type="entry name" value="PAZ"/>
    <property type="match status" value="1"/>
</dbReference>
<keyword evidence="4" id="KW-0221">Differentiation</keyword>
<sequence length="910" mass="103531">MASNPPSRSSRGRARGRGGAPSENQSPPRPQTQGPRPQTQGPRPQTQGPRPQTQGPRPQTQGPRPQTQGLGQQVSRPQASRPQTTRQQAPITQTKQTTESSNIEEITQGVLNIRTAKDECHSEVSISRGAMHGRGMMNNDILLVKPEKARIKGKEGQFGNPVALLSNYFPISAYTDWVLYQYRVDFSPEEDRFIVRKGLLGAHQKRLGAYIFDGTMLFSSRKYEPKTFELTSKRYDDTMIKVTITFTTVLDPCHYAHIQVFNLILRNCLRSLNLQQIGRNFYDAKAQIKIPNHKITLWPGYETSIVLSDSGLLWRTEISTKVMREETVFDFFVECLNNSKRNPGWMETFKAGVIGQTVMTRYNNASYKIDDVDEKANTQSTFEKKDGSKMSYVDYYKQKWNITLKGGKQPMLVSKKQRALKSLDDKSSEDLIYLVPELCSMTGFTDEMRNNFTTMKAVSEYTRIGPRDRINRYYNFHKRMKSTPEAMESLKNWNLGLKEKLVEIKGRMLPPELIYTVNESYDGGFECDWSRKITTKPMFKTASLSRWVILYPERIDYREFVGSLMKVSYEMGMRLPNPDMILMHDTQIRYYSQILEQIINEKNPSFILCIVSSSRADIYNLIKKKLCVDRAVPSQVVLSKHVSIVKLSIVTKIVVQINCKLGGAPWKVAIPLAKHMILGFDVCHDKQKKNISYGALVATMNDSQTSFYSCVERHESGQELSAFFGATITKAMLKYKELNGCFPLGIIVYRDGVGDGQISHVYQSEVTAIKKTCNVLCKDNSPGLAFIIVKKRISTRFFINDRAGFRNPAPGTIIDTVVTYPTMYDFFLVSQNVRFGTVSPTHYNIIEDTTCISADHMQRLTYKLTHMYYNWAGTVSVPALCQMAHKLAFLTSQSLRASPNVGLDELLYFL</sequence>
<feature type="domain" description="Piwi" evidence="10">
    <location>
        <begin position="606"/>
        <end position="896"/>
    </location>
</feature>
<organism evidence="11 12">
    <name type="scientific">Cinara cedri</name>
    <dbReference type="NCBI Taxonomy" id="506608"/>
    <lineage>
        <taxon>Eukaryota</taxon>
        <taxon>Metazoa</taxon>
        <taxon>Ecdysozoa</taxon>
        <taxon>Arthropoda</taxon>
        <taxon>Hexapoda</taxon>
        <taxon>Insecta</taxon>
        <taxon>Pterygota</taxon>
        <taxon>Neoptera</taxon>
        <taxon>Paraneoptera</taxon>
        <taxon>Hemiptera</taxon>
        <taxon>Sternorrhyncha</taxon>
        <taxon>Aphidomorpha</taxon>
        <taxon>Aphidoidea</taxon>
        <taxon>Aphididae</taxon>
        <taxon>Lachninae</taxon>
        <taxon>Cinara</taxon>
    </lineage>
</organism>
<gene>
    <name evidence="11" type="ORF">CINCED_3A001948</name>
</gene>
<feature type="domain" description="PAZ" evidence="9">
    <location>
        <begin position="331"/>
        <end position="443"/>
    </location>
</feature>
<dbReference type="Gene3D" id="3.30.420.10">
    <property type="entry name" value="Ribonuclease H-like superfamily/Ribonuclease H"/>
    <property type="match status" value="1"/>
</dbReference>
<dbReference type="OrthoDB" id="445936at2759"/>
<dbReference type="InterPro" id="IPR036085">
    <property type="entry name" value="PAZ_dom_sf"/>
</dbReference>
<dbReference type="InterPro" id="IPR036397">
    <property type="entry name" value="RNaseH_sf"/>
</dbReference>
<evidence type="ECO:0000256" key="7">
    <source>
        <dbReference type="ARBA" id="ARBA00038291"/>
    </source>
</evidence>
<evidence type="ECO:0000256" key="3">
    <source>
        <dbReference type="ARBA" id="ARBA00022490"/>
    </source>
</evidence>
<evidence type="ECO:0000259" key="9">
    <source>
        <dbReference type="PROSITE" id="PS50821"/>
    </source>
</evidence>
<name>A0A5E4MQU0_9HEMI</name>
<dbReference type="FunFam" id="2.170.260.10:FF:000003">
    <property type="entry name" value="Piwi-like RNA-mediated gene silencing 2"/>
    <property type="match status" value="1"/>
</dbReference>
<evidence type="ECO:0000313" key="11">
    <source>
        <dbReference type="EMBL" id="VVC33818.1"/>
    </source>
</evidence>
<protein>
    <submittedName>
        <fullName evidence="11">Piwi domain,Ribonuclease H-like domain,PAZ domain</fullName>
    </submittedName>
</protein>
<evidence type="ECO:0000256" key="5">
    <source>
        <dbReference type="ARBA" id="ARBA00022884"/>
    </source>
</evidence>
<dbReference type="AlphaFoldDB" id="A0A5E4MQU0"/>
<evidence type="ECO:0000256" key="6">
    <source>
        <dbReference type="ARBA" id="ARBA00023158"/>
    </source>
</evidence>
<keyword evidence="5" id="KW-0694">RNA-binding</keyword>
<dbReference type="SUPFAM" id="SSF101690">
    <property type="entry name" value="PAZ domain"/>
    <property type="match status" value="1"/>
</dbReference>